<dbReference type="InterPro" id="IPR029058">
    <property type="entry name" value="AB_hydrolase_fold"/>
</dbReference>
<keyword evidence="7" id="KW-1185">Reference proteome</keyword>
<dbReference type="OMA" id="NISMQAR"/>
<evidence type="ECO:0000256" key="1">
    <source>
        <dbReference type="ARBA" id="ARBA00004613"/>
    </source>
</evidence>
<dbReference type="InterPro" id="IPR013818">
    <property type="entry name" value="Lipase"/>
</dbReference>
<dbReference type="PANTHER" id="PTHR11610:SF173">
    <property type="entry name" value="LIPASE DOMAIN-CONTAINING PROTEIN-RELATED"/>
    <property type="match status" value="1"/>
</dbReference>
<evidence type="ECO:0000313" key="6">
    <source>
        <dbReference type="EMBL" id="OXA56889.1"/>
    </source>
</evidence>
<comment type="similarity">
    <text evidence="2 4">Belongs to the AB hydrolase superfamily. Lipase family.</text>
</comment>
<dbReference type="OrthoDB" id="8183961at2759"/>
<dbReference type="STRING" id="158441.A0A226EHJ9"/>
<comment type="caution">
    <text evidence="6">The sequence shown here is derived from an EMBL/GenBank/DDBJ whole genome shotgun (WGS) entry which is preliminary data.</text>
</comment>
<proteinExistence type="inferred from homology"/>
<dbReference type="EMBL" id="LNIX01000003">
    <property type="protein sequence ID" value="OXA56889.1"/>
    <property type="molecule type" value="Genomic_DNA"/>
</dbReference>
<evidence type="ECO:0000256" key="3">
    <source>
        <dbReference type="ARBA" id="ARBA00022525"/>
    </source>
</evidence>
<evidence type="ECO:0000313" key="7">
    <source>
        <dbReference type="Proteomes" id="UP000198287"/>
    </source>
</evidence>
<dbReference type="GO" id="GO:0016298">
    <property type="term" value="F:lipase activity"/>
    <property type="evidence" value="ECO:0007669"/>
    <property type="project" value="InterPro"/>
</dbReference>
<reference evidence="6 7" key="1">
    <citation type="submission" date="2015-12" db="EMBL/GenBank/DDBJ databases">
        <title>The genome of Folsomia candida.</title>
        <authorList>
            <person name="Faddeeva A."/>
            <person name="Derks M.F."/>
            <person name="Anvar Y."/>
            <person name="Smit S."/>
            <person name="Van Straalen N."/>
            <person name="Roelofs D."/>
        </authorList>
    </citation>
    <scope>NUCLEOTIDE SEQUENCE [LARGE SCALE GENOMIC DNA]</scope>
    <source>
        <strain evidence="6 7">VU population</strain>
        <tissue evidence="6">Whole body</tissue>
    </source>
</reference>
<dbReference type="Pfam" id="PF00151">
    <property type="entry name" value="Lipase"/>
    <property type="match status" value="1"/>
</dbReference>
<keyword evidence="3" id="KW-0964">Secreted</keyword>
<dbReference type="SUPFAM" id="SSF53474">
    <property type="entry name" value="alpha/beta-Hydrolases"/>
    <property type="match status" value="1"/>
</dbReference>
<dbReference type="PRINTS" id="PR00821">
    <property type="entry name" value="TAGLIPASE"/>
</dbReference>
<dbReference type="GO" id="GO:0005615">
    <property type="term" value="C:extracellular space"/>
    <property type="evidence" value="ECO:0007669"/>
    <property type="project" value="TreeGrafter"/>
</dbReference>
<dbReference type="InterPro" id="IPR000734">
    <property type="entry name" value="TAG_lipase"/>
</dbReference>
<evidence type="ECO:0000256" key="4">
    <source>
        <dbReference type="RuleBase" id="RU004262"/>
    </source>
</evidence>
<sequence length="376" mass="42129">MINTAKSIQSMTSSNAIHSMTSLLSSLVNRVTEATAQQERDNRPLYRNSYFINPVAVVKSNSMTSKRQIPRIWDMASDSYLVEFMLFNRESVEEPDFLLVANATNSTRFSKTRQTKLIIHDYNQTYSDNLLLRLKDAYLHHGDLNVILVDWVQARRYSYTVAARVTEYVGVMCARLVRELDADLSLLHVVGFGLGAHAAGIMGSELNGKISRITGLDPSLPLFRMVTDNQKLDSEDASFVDVFHSDGGDTFWHANHLGMGNIMGHVDVYVNQGIFQPGCPAPNLPSYEDMYCSHIRSLQLFVESVENKESTIGCSCDSWIAFRGMKCDCTDKMIYVGNSCPKKAKGKFYMVTRSTYPYGLGRRGAFPAGPKLSKTM</sequence>
<dbReference type="Proteomes" id="UP000198287">
    <property type="component" value="Unassembled WGS sequence"/>
</dbReference>
<evidence type="ECO:0000259" key="5">
    <source>
        <dbReference type="Pfam" id="PF00151"/>
    </source>
</evidence>
<name>A0A226EHJ9_FOLCA</name>
<feature type="domain" description="Lipase" evidence="5">
    <location>
        <begin position="79"/>
        <end position="358"/>
    </location>
</feature>
<accession>A0A226EHJ9</accession>
<organism evidence="6 7">
    <name type="scientific">Folsomia candida</name>
    <name type="common">Springtail</name>
    <dbReference type="NCBI Taxonomy" id="158441"/>
    <lineage>
        <taxon>Eukaryota</taxon>
        <taxon>Metazoa</taxon>
        <taxon>Ecdysozoa</taxon>
        <taxon>Arthropoda</taxon>
        <taxon>Hexapoda</taxon>
        <taxon>Collembola</taxon>
        <taxon>Entomobryomorpha</taxon>
        <taxon>Isotomoidea</taxon>
        <taxon>Isotomidae</taxon>
        <taxon>Proisotominae</taxon>
        <taxon>Folsomia</taxon>
    </lineage>
</organism>
<protein>
    <submittedName>
        <fullName evidence="6">Phospholipase A1 member A</fullName>
    </submittedName>
</protein>
<dbReference type="PANTHER" id="PTHR11610">
    <property type="entry name" value="LIPASE"/>
    <property type="match status" value="1"/>
</dbReference>
<gene>
    <name evidence="6" type="ORF">Fcan01_08203</name>
</gene>
<dbReference type="Gene3D" id="3.40.50.1820">
    <property type="entry name" value="alpha/beta hydrolase"/>
    <property type="match status" value="1"/>
</dbReference>
<dbReference type="AlphaFoldDB" id="A0A226EHJ9"/>
<dbReference type="GO" id="GO:0017171">
    <property type="term" value="F:serine hydrolase activity"/>
    <property type="evidence" value="ECO:0007669"/>
    <property type="project" value="TreeGrafter"/>
</dbReference>
<dbReference type="GO" id="GO:0016042">
    <property type="term" value="P:lipid catabolic process"/>
    <property type="evidence" value="ECO:0007669"/>
    <property type="project" value="TreeGrafter"/>
</dbReference>
<comment type="subcellular location">
    <subcellularLocation>
        <location evidence="1">Secreted</location>
    </subcellularLocation>
</comment>
<evidence type="ECO:0000256" key="2">
    <source>
        <dbReference type="ARBA" id="ARBA00010701"/>
    </source>
</evidence>